<reference evidence="1 2" key="1">
    <citation type="submission" date="2016-10" db="EMBL/GenBank/DDBJ databases">
        <authorList>
            <person name="Varghese N."/>
            <person name="Submissions S."/>
        </authorList>
    </citation>
    <scope>NUCLEOTIDE SEQUENCE [LARGE SCALE GENOMIC DNA]</scope>
    <source>
        <strain evidence="1 2">DSM 282</strain>
    </source>
</reference>
<evidence type="ECO:0000313" key="1">
    <source>
        <dbReference type="EMBL" id="SFB64703.1"/>
    </source>
</evidence>
<protein>
    <submittedName>
        <fullName evidence="1">Uncharacterized protein</fullName>
    </submittedName>
</protein>
<evidence type="ECO:0000313" key="2">
    <source>
        <dbReference type="Proteomes" id="UP000198861"/>
    </source>
</evidence>
<name>A0A1I1CWB4_9GAMM</name>
<dbReference type="RefSeq" id="WP_217646329.1">
    <property type="nucleotide sequence ID" value="NZ_FOKJ01000167.1"/>
</dbReference>
<feature type="non-terminal residue" evidence="1">
    <location>
        <position position="1"/>
    </location>
</feature>
<proteinExistence type="predicted"/>
<dbReference type="EMBL" id="FOKJ01000167">
    <property type="protein sequence ID" value="SFB64703.1"/>
    <property type="molecule type" value="Genomic_DNA"/>
</dbReference>
<organism evidence="1 2">
    <name type="scientific">Azotobacter beijerinckii</name>
    <dbReference type="NCBI Taxonomy" id="170623"/>
    <lineage>
        <taxon>Bacteria</taxon>
        <taxon>Pseudomonadati</taxon>
        <taxon>Pseudomonadota</taxon>
        <taxon>Gammaproteobacteria</taxon>
        <taxon>Pseudomonadales</taxon>
        <taxon>Pseudomonadaceae</taxon>
        <taxon>Azotobacter</taxon>
    </lineage>
</organism>
<dbReference type="Proteomes" id="UP000198861">
    <property type="component" value="Unassembled WGS sequence"/>
</dbReference>
<accession>A0A1I1CWB4</accession>
<comment type="caution">
    <text evidence="1">The sequence shown here is derived from an EMBL/GenBank/DDBJ whole genome shotgun (WGS) entry which is preliminary data.</text>
</comment>
<gene>
    <name evidence="1" type="ORF">SAMN04244571_04710</name>
</gene>
<sequence length="70" mass="7758">QFDRAESALAFFNGLLSMAKNYTIELIKHAQQLAITHGEPHIVVQVASGQIIVMRDGKLRGAKLLERCLP</sequence>
<keyword evidence="2" id="KW-1185">Reference proteome</keyword>